<dbReference type="GO" id="GO:0005829">
    <property type="term" value="C:cytosol"/>
    <property type="evidence" value="ECO:0007669"/>
    <property type="project" value="TreeGrafter"/>
</dbReference>
<dbReference type="GO" id="GO:0008360">
    <property type="term" value="P:regulation of cell shape"/>
    <property type="evidence" value="ECO:0007669"/>
    <property type="project" value="UniProtKB-KW"/>
</dbReference>
<dbReference type="Gene3D" id="3.30.1490.20">
    <property type="entry name" value="ATP-grasp fold, A domain"/>
    <property type="match status" value="1"/>
</dbReference>
<dbReference type="InterPro" id="IPR016185">
    <property type="entry name" value="PreATP-grasp_dom_sf"/>
</dbReference>
<evidence type="ECO:0000256" key="12">
    <source>
        <dbReference type="HAMAP-Rule" id="MF_00047"/>
    </source>
</evidence>
<evidence type="ECO:0000256" key="4">
    <source>
        <dbReference type="ARBA" id="ARBA00022723"/>
    </source>
</evidence>
<comment type="cofactor">
    <cofactor evidence="15">
        <name>Mg(2+)</name>
        <dbReference type="ChEBI" id="CHEBI:18420"/>
    </cofactor>
    <cofactor evidence="15">
        <name>Mn(2+)</name>
        <dbReference type="ChEBI" id="CHEBI:29035"/>
    </cofactor>
    <text evidence="15">Binds 2 magnesium or manganese ions per subunit.</text>
</comment>
<dbReference type="InterPro" id="IPR000291">
    <property type="entry name" value="D-Ala_lig_Van_CS"/>
</dbReference>
<evidence type="ECO:0000256" key="15">
    <source>
        <dbReference type="PIRSR" id="PIRSR039102-3"/>
    </source>
</evidence>
<dbReference type="InterPro" id="IPR011127">
    <property type="entry name" value="Dala_Dala_lig_N"/>
</dbReference>
<gene>
    <name evidence="12" type="primary">ddl</name>
    <name evidence="18" type="ORF">Cpap_3190</name>
</gene>
<dbReference type="InterPro" id="IPR011095">
    <property type="entry name" value="Dala_Dala_lig_C"/>
</dbReference>
<comment type="pathway">
    <text evidence="12">Cell wall biogenesis; peptidoglycan biosynthesis.</text>
</comment>
<dbReference type="NCBIfam" id="TIGR01205">
    <property type="entry name" value="D_ala_D_alaTIGR"/>
    <property type="match status" value="1"/>
</dbReference>
<dbReference type="GO" id="GO:0008716">
    <property type="term" value="F:D-alanine-D-alanine ligase activity"/>
    <property type="evidence" value="ECO:0007669"/>
    <property type="project" value="UniProtKB-UniRule"/>
</dbReference>
<proteinExistence type="inferred from homology"/>
<feature type="binding site" evidence="15">
    <location>
        <position position="313"/>
    </location>
    <ligand>
        <name>Mg(2+)</name>
        <dbReference type="ChEBI" id="CHEBI:18420"/>
        <label>2</label>
    </ligand>
</feature>
<dbReference type="RefSeq" id="WP_004618010.1">
    <property type="nucleotide sequence ID" value="NZ_ACXX02000003.1"/>
</dbReference>
<keyword evidence="5 14" id="KW-0547">Nucleotide-binding</keyword>
<feature type="binding site" evidence="15">
    <location>
        <position position="298"/>
    </location>
    <ligand>
        <name>Mg(2+)</name>
        <dbReference type="ChEBI" id="CHEBI:18420"/>
        <label>1</label>
    </ligand>
</feature>
<dbReference type="FunFam" id="3.30.470.20:FF:000008">
    <property type="entry name" value="D-alanine--D-alanine ligase"/>
    <property type="match status" value="1"/>
</dbReference>
<comment type="cofactor">
    <cofactor evidence="1">
        <name>Mn(2+)</name>
        <dbReference type="ChEBI" id="CHEBI:29035"/>
    </cofactor>
</comment>
<dbReference type="OrthoDB" id="9813261at2"/>
<dbReference type="GO" id="GO:0071555">
    <property type="term" value="P:cell wall organization"/>
    <property type="evidence" value="ECO:0007669"/>
    <property type="project" value="UniProtKB-KW"/>
</dbReference>
<reference evidence="18" key="1">
    <citation type="submission" date="2009-07" db="EMBL/GenBank/DDBJ databases">
        <authorList>
            <consortium name="US DOE Joint Genome Institute (JGI-PGF)"/>
            <person name="Lucas S."/>
            <person name="Copeland A."/>
            <person name="Lapidus A."/>
            <person name="Glavina del Rio T."/>
            <person name="Tice H."/>
            <person name="Bruce D."/>
            <person name="Goodwin L."/>
            <person name="Pitluck S."/>
            <person name="Larimer F."/>
            <person name="Land M.L."/>
            <person name="Mouttaki H."/>
            <person name="He Z."/>
            <person name="Zhou J."/>
            <person name="Hemme C.L."/>
        </authorList>
    </citation>
    <scope>NUCLEOTIDE SEQUENCE [LARGE SCALE GENOMIC DNA]</scope>
    <source>
        <strain evidence="18">DSM 2782</strain>
    </source>
</reference>
<evidence type="ECO:0000256" key="8">
    <source>
        <dbReference type="ARBA" id="ARBA00022960"/>
    </source>
</evidence>
<evidence type="ECO:0000256" key="3">
    <source>
        <dbReference type="ARBA" id="ARBA00022598"/>
    </source>
</evidence>
<dbReference type="PROSITE" id="PS50975">
    <property type="entry name" value="ATP_GRASP"/>
    <property type="match status" value="1"/>
</dbReference>
<evidence type="ECO:0000256" key="1">
    <source>
        <dbReference type="ARBA" id="ARBA00001936"/>
    </source>
</evidence>
<comment type="subcellular location">
    <subcellularLocation>
        <location evidence="12">Cytoplasm</location>
    </subcellularLocation>
</comment>
<evidence type="ECO:0000256" key="10">
    <source>
        <dbReference type="ARBA" id="ARBA00023211"/>
    </source>
</evidence>
<feature type="binding site" evidence="15">
    <location>
        <position position="311"/>
    </location>
    <ligand>
        <name>Mg(2+)</name>
        <dbReference type="ChEBI" id="CHEBI:18420"/>
        <label>1</label>
    </ligand>
</feature>
<feature type="binding site" evidence="14">
    <location>
        <begin position="218"/>
        <end position="225"/>
    </location>
    <ligand>
        <name>ATP</name>
        <dbReference type="ChEBI" id="CHEBI:30616"/>
    </ligand>
</feature>
<dbReference type="GO" id="GO:0046872">
    <property type="term" value="F:metal ion binding"/>
    <property type="evidence" value="ECO:0007669"/>
    <property type="project" value="UniProtKB-KW"/>
</dbReference>
<dbReference type="InterPro" id="IPR011761">
    <property type="entry name" value="ATP-grasp"/>
</dbReference>
<dbReference type="UniPathway" id="UPA00219"/>
<evidence type="ECO:0000256" key="13">
    <source>
        <dbReference type="PIRSR" id="PIRSR039102-1"/>
    </source>
</evidence>
<evidence type="ECO:0000313" key="19">
    <source>
        <dbReference type="Proteomes" id="UP000003860"/>
    </source>
</evidence>
<feature type="binding site" evidence="14">
    <location>
        <begin position="310"/>
        <end position="311"/>
    </location>
    <ligand>
        <name>ATP</name>
        <dbReference type="ChEBI" id="CHEBI:30616"/>
    </ligand>
</feature>
<sequence length="349" mass="38529">MDRKNIAIIFGGCSPEYEVSLNSASSVIKHINNDLYNTILIGITKEGEWLRYFGDVDKISNNTWYQEKGCNPVAFSQSPSIHGFYEFSEESSSITYVDAAFPVLHGRNGEDGTVQGMLKLAGIPFVGCGVLSSAMCMDKDIAHRIAQSSGVCVPKSISADKAMLLKDILNKAETLRYPVFVKPARAGSSFGISRVIDRAELEKAIINAFEYDSKIVIEENIDGFEVGCAILGNDNLVIGEVDEIELQSGIFDYNEKYTLKTSKIHMPARIDTVTAERIKDTARILYNALCCTGFARVDMFLTPKGEIVFNEVNTIPGFTAHSRYPNMLRGVGLSFASIVERLIRMAIEK</sequence>
<evidence type="ECO:0000256" key="6">
    <source>
        <dbReference type="ARBA" id="ARBA00022840"/>
    </source>
</evidence>
<feature type="binding site" evidence="15">
    <location>
        <position position="311"/>
    </location>
    <ligand>
        <name>Mg(2+)</name>
        <dbReference type="ChEBI" id="CHEBI:18420"/>
        <label>2</label>
    </ligand>
</feature>
<keyword evidence="7 15" id="KW-0460">Magnesium</keyword>
<feature type="binding site" evidence="14">
    <location>
        <begin position="188"/>
        <end position="189"/>
    </location>
    <ligand>
        <name>ATP</name>
        <dbReference type="ChEBI" id="CHEBI:30616"/>
    </ligand>
</feature>
<keyword evidence="8 12" id="KW-0133">Cell shape</keyword>
<dbReference type="InterPro" id="IPR005905">
    <property type="entry name" value="D_ala_D_ala"/>
</dbReference>
<evidence type="ECO:0000313" key="18">
    <source>
        <dbReference type="EMBL" id="EGD48766.1"/>
    </source>
</evidence>
<accession>F1TA24</accession>
<evidence type="ECO:0000256" key="7">
    <source>
        <dbReference type="ARBA" id="ARBA00022842"/>
    </source>
</evidence>
<feature type="active site" evidence="13">
    <location>
        <position position="16"/>
    </location>
</feature>
<dbReference type="NCBIfam" id="NF002528">
    <property type="entry name" value="PRK01966.1-4"/>
    <property type="match status" value="1"/>
</dbReference>
<comment type="catalytic activity">
    <reaction evidence="12">
        <text>2 D-alanine + ATP = D-alanyl-D-alanine + ADP + phosphate + H(+)</text>
        <dbReference type="Rhea" id="RHEA:11224"/>
        <dbReference type="ChEBI" id="CHEBI:15378"/>
        <dbReference type="ChEBI" id="CHEBI:30616"/>
        <dbReference type="ChEBI" id="CHEBI:43474"/>
        <dbReference type="ChEBI" id="CHEBI:57416"/>
        <dbReference type="ChEBI" id="CHEBI:57822"/>
        <dbReference type="ChEBI" id="CHEBI:456216"/>
        <dbReference type="EC" id="6.3.2.4"/>
    </reaction>
</comment>
<dbReference type="STRING" id="588581.Cpap_3190"/>
<evidence type="ECO:0000256" key="2">
    <source>
        <dbReference type="ARBA" id="ARBA00010871"/>
    </source>
</evidence>
<dbReference type="PROSITE" id="PS00843">
    <property type="entry name" value="DALA_DALA_LIGASE_1"/>
    <property type="match status" value="1"/>
</dbReference>
<dbReference type="eggNOG" id="COG1181">
    <property type="taxonomic scope" value="Bacteria"/>
</dbReference>
<feature type="domain" description="ATP-grasp" evidence="17">
    <location>
        <begin position="143"/>
        <end position="344"/>
    </location>
</feature>
<evidence type="ECO:0000256" key="16">
    <source>
        <dbReference type="PROSITE-ProRule" id="PRU00409"/>
    </source>
</evidence>
<dbReference type="PANTHER" id="PTHR23132:SF25">
    <property type="entry name" value="D-ALANINE--D-ALANINE LIGASE A"/>
    <property type="match status" value="1"/>
</dbReference>
<feature type="active site" evidence="13">
    <location>
        <position position="322"/>
    </location>
</feature>
<dbReference type="SUPFAM" id="SSF56059">
    <property type="entry name" value="Glutathione synthetase ATP-binding domain-like"/>
    <property type="match status" value="1"/>
</dbReference>
<feature type="binding site" evidence="14">
    <location>
        <position position="139"/>
    </location>
    <ligand>
        <name>ATP</name>
        <dbReference type="ChEBI" id="CHEBI:30616"/>
    </ligand>
</feature>
<comment type="function">
    <text evidence="12">Cell wall formation.</text>
</comment>
<comment type="similarity">
    <text evidence="2 12">Belongs to the D-alanine--D-alanine ligase family.</text>
</comment>
<keyword evidence="12" id="KW-0963">Cytoplasm</keyword>
<keyword evidence="9 12" id="KW-0573">Peptidoglycan synthesis</keyword>
<dbReference type="HAMAP" id="MF_00047">
    <property type="entry name" value="Dala_Dala_lig"/>
    <property type="match status" value="1"/>
</dbReference>
<name>F1TA24_9FIRM</name>
<evidence type="ECO:0000259" key="17">
    <source>
        <dbReference type="PROSITE" id="PS50975"/>
    </source>
</evidence>
<evidence type="ECO:0000256" key="14">
    <source>
        <dbReference type="PIRSR" id="PIRSR039102-2"/>
    </source>
</evidence>
<dbReference type="EC" id="6.3.2.4" evidence="12"/>
<dbReference type="PANTHER" id="PTHR23132">
    <property type="entry name" value="D-ALANINE--D-ALANINE LIGASE"/>
    <property type="match status" value="1"/>
</dbReference>
<keyword evidence="10 15" id="KW-0464">Manganese</keyword>
<dbReference type="NCBIfam" id="NF000091">
    <property type="entry name" value="D_ala_D_ser_VanG"/>
    <property type="match status" value="1"/>
</dbReference>
<dbReference type="Pfam" id="PF01820">
    <property type="entry name" value="Dala_Dala_lig_N"/>
    <property type="match status" value="1"/>
</dbReference>
<dbReference type="AlphaFoldDB" id="F1TA24"/>
<keyword evidence="3 12" id="KW-0436">Ligase</keyword>
<evidence type="ECO:0000256" key="9">
    <source>
        <dbReference type="ARBA" id="ARBA00022984"/>
    </source>
</evidence>
<feature type="binding site" evidence="14">
    <location>
        <begin position="180"/>
        <end position="182"/>
    </location>
    <ligand>
        <name>ATP</name>
        <dbReference type="ChEBI" id="CHEBI:30616"/>
    </ligand>
</feature>
<keyword evidence="11 12" id="KW-0961">Cell wall biogenesis/degradation</keyword>
<keyword evidence="19" id="KW-1185">Reference proteome</keyword>
<dbReference type="PROSITE" id="PS00844">
    <property type="entry name" value="DALA_DALA_LIGASE_2"/>
    <property type="match status" value="1"/>
</dbReference>
<dbReference type="GO" id="GO:0009252">
    <property type="term" value="P:peptidoglycan biosynthetic process"/>
    <property type="evidence" value="ECO:0007669"/>
    <property type="project" value="UniProtKB-UniRule"/>
</dbReference>
<dbReference type="SUPFAM" id="SSF52440">
    <property type="entry name" value="PreATP-grasp domain"/>
    <property type="match status" value="1"/>
</dbReference>
<dbReference type="Proteomes" id="UP000003860">
    <property type="component" value="Unassembled WGS sequence"/>
</dbReference>
<organism evidence="18 19">
    <name type="scientific">Ruminiclostridium papyrosolvens DSM 2782</name>
    <dbReference type="NCBI Taxonomy" id="588581"/>
    <lineage>
        <taxon>Bacteria</taxon>
        <taxon>Bacillati</taxon>
        <taxon>Bacillota</taxon>
        <taxon>Clostridia</taxon>
        <taxon>Eubacteriales</taxon>
        <taxon>Oscillospiraceae</taxon>
        <taxon>Ruminiclostridium</taxon>
    </lineage>
</organism>
<dbReference type="InterPro" id="IPR013815">
    <property type="entry name" value="ATP_grasp_subdomain_1"/>
</dbReference>
<dbReference type="Gene3D" id="3.40.50.20">
    <property type="match status" value="1"/>
</dbReference>
<keyword evidence="6 16" id="KW-0067">ATP-binding</keyword>
<dbReference type="Gene3D" id="3.30.470.20">
    <property type="entry name" value="ATP-grasp fold, B domain"/>
    <property type="match status" value="1"/>
</dbReference>
<keyword evidence="4 15" id="KW-0479">Metal-binding</keyword>
<dbReference type="EMBL" id="ACXX02000003">
    <property type="protein sequence ID" value="EGD48766.1"/>
    <property type="molecule type" value="Genomic_DNA"/>
</dbReference>
<comment type="caution">
    <text evidence="18">The sequence shown here is derived from an EMBL/GenBank/DDBJ whole genome shotgun (WGS) entry which is preliminary data.</text>
</comment>
<evidence type="ECO:0000256" key="5">
    <source>
        <dbReference type="ARBA" id="ARBA00022741"/>
    </source>
</evidence>
<reference evidence="18" key="2">
    <citation type="submission" date="2011-01" db="EMBL/GenBank/DDBJ databases">
        <title>The Non-contiguous Finished genome of Clostridium papyrosolvens.</title>
        <authorList>
            <person name="Lucas S."/>
            <person name="Copeland A."/>
            <person name="Lapidus A."/>
            <person name="Cheng J.-F."/>
            <person name="Goodwin L."/>
            <person name="Pitluck S."/>
            <person name="Misra M."/>
            <person name="Chertkov O."/>
            <person name="Detter J.C."/>
            <person name="Han C."/>
            <person name="Tapia R."/>
            <person name="Land M."/>
            <person name="Hauser L."/>
            <person name="Kyrpides N."/>
            <person name="Ivanova N."/>
            <person name="Pagani I."/>
            <person name="Mouttaki H."/>
            <person name="He Z."/>
            <person name="Zhou J."/>
            <person name="Hemme C.L."/>
            <person name="Woyke T."/>
        </authorList>
    </citation>
    <scope>NUCLEOTIDE SEQUENCE [LARGE SCALE GENOMIC DNA]</scope>
    <source>
        <strain evidence="18">DSM 2782</strain>
    </source>
</reference>
<protein>
    <recommendedName>
        <fullName evidence="12">D-alanine--D-alanine ligase</fullName>
        <ecNumber evidence="12">6.3.2.4</ecNumber>
    </recommendedName>
    <alternativeName>
        <fullName evidence="12">D-Ala-D-Ala ligase</fullName>
    </alternativeName>
    <alternativeName>
        <fullName evidence="12">D-alanylalanine synthetase</fullName>
    </alternativeName>
</protein>
<dbReference type="Pfam" id="PF07478">
    <property type="entry name" value="Dala_Dala_lig_C"/>
    <property type="match status" value="1"/>
</dbReference>
<evidence type="ECO:0000256" key="11">
    <source>
        <dbReference type="ARBA" id="ARBA00023316"/>
    </source>
</evidence>
<dbReference type="PIRSF" id="PIRSF039102">
    <property type="entry name" value="Ddl/VanB"/>
    <property type="match status" value="1"/>
</dbReference>
<dbReference type="GO" id="GO:0005524">
    <property type="term" value="F:ATP binding"/>
    <property type="evidence" value="ECO:0007669"/>
    <property type="project" value="UniProtKB-UniRule"/>
</dbReference>
<feature type="active site" evidence="13">
    <location>
        <position position="188"/>
    </location>
</feature>